<evidence type="ECO:0000256" key="8">
    <source>
        <dbReference type="ARBA" id="ARBA00023136"/>
    </source>
</evidence>
<feature type="compositionally biased region" description="Basic and acidic residues" evidence="9">
    <location>
        <begin position="269"/>
        <end position="280"/>
    </location>
</feature>
<dbReference type="InterPro" id="IPR003439">
    <property type="entry name" value="ABC_transporter-like_ATP-bd"/>
</dbReference>
<accession>A0ABW2FIZ1</accession>
<comment type="subcellular location">
    <subcellularLocation>
        <location evidence="1">Cell membrane</location>
        <topology evidence="1">Peripheral membrane protein</topology>
    </subcellularLocation>
</comment>
<dbReference type="InterPro" id="IPR017871">
    <property type="entry name" value="ABC_transporter-like_CS"/>
</dbReference>
<evidence type="ECO:0000259" key="10">
    <source>
        <dbReference type="PROSITE" id="PS50893"/>
    </source>
</evidence>
<dbReference type="GO" id="GO:0005524">
    <property type="term" value="F:ATP binding"/>
    <property type="evidence" value="ECO:0007669"/>
    <property type="project" value="UniProtKB-KW"/>
</dbReference>
<dbReference type="RefSeq" id="WP_378044309.1">
    <property type="nucleotide sequence ID" value="NZ_JBHMDN010000004.1"/>
</dbReference>
<keyword evidence="3" id="KW-0813">Transport</keyword>
<evidence type="ECO:0000313" key="12">
    <source>
        <dbReference type="Proteomes" id="UP001596378"/>
    </source>
</evidence>
<name>A0ABW2FIZ1_9BACL</name>
<evidence type="ECO:0000256" key="4">
    <source>
        <dbReference type="ARBA" id="ARBA00022475"/>
    </source>
</evidence>
<feature type="domain" description="ABC transporter" evidence="10">
    <location>
        <begin position="40"/>
        <end position="270"/>
    </location>
</feature>
<keyword evidence="4" id="KW-1003">Cell membrane</keyword>
<evidence type="ECO:0000256" key="7">
    <source>
        <dbReference type="ARBA" id="ARBA00022967"/>
    </source>
</evidence>
<keyword evidence="7" id="KW-1278">Translocase</keyword>
<evidence type="ECO:0000256" key="3">
    <source>
        <dbReference type="ARBA" id="ARBA00022448"/>
    </source>
</evidence>
<dbReference type="EMBL" id="JBHTAI010000021">
    <property type="protein sequence ID" value="MFC7152169.1"/>
    <property type="molecule type" value="Genomic_DNA"/>
</dbReference>
<gene>
    <name evidence="11" type="ORF">ACFQMJ_26860</name>
</gene>
<evidence type="ECO:0000256" key="9">
    <source>
        <dbReference type="SAM" id="MobiDB-lite"/>
    </source>
</evidence>
<protein>
    <submittedName>
        <fullName evidence="11">Energy-coupling factor ABC transporter ATP-binding protein</fullName>
    </submittedName>
</protein>
<dbReference type="PROSITE" id="PS50893">
    <property type="entry name" value="ABC_TRANSPORTER_2"/>
    <property type="match status" value="1"/>
</dbReference>
<evidence type="ECO:0000313" key="11">
    <source>
        <dbReference type="EMBL" id="MFC7152169.1"/>
    </source>
</evidence>
<sequence>MTGNQAGASAPIEIQESAAESERSGRGARVSRGLGGLAPLELERVTVFGGEEEAAEPAVRLREATLTLAPGEWVTVVGVNGSGKSTLARLLAGLLPESMSGSVRRGFAGDDEVSPIVLQQPKAQLFGETPREEVVFALEWRGVAADRIAAYAERAIHRAGLAALADEPWERLSGGQQQMAAVAAATAYPSPLLVLDEATSMLDEDNRDAVMRRVRELHASGTAVVWVTQRLDELGPDDRVIAVGAGSLAFDGRGREFLYGTAGGGTGRGQREQGEQREQRGQLSGDVWPLSPCLSVGLRLPYLMELALELRRLGKLSDPLPVTEQEWRTVWGSLENG</sequence>
<evidence type="ECO:0000256" key="1">
    <source>
        <dbReference type="ARBA" id="ARBA00004202"/>
    </source>
</evidence>
<comment type="similarity">
    <text evidence="2">Belongs to the ABC transporter superfamily.</text>
</comment>
<keyword evidence="12" id="KW-1185">Reference proteome</keyword>
<dbReference type="InterPro" id="IPR027417">
    <property type="entry name" value="P-loop_NTPase"/>
</dbReference>
<evidence type="ECO:0000256" key="6">
    <source>
        <dbReference type="ARBA" id="ARBA00022840"/>
    </source>
</evidence>
<dbReference type="CDD" id="cd03225">
    <property type="entry name" value="ABC_cobalt_CbiO_domain1"/>
    <property type="match status" value="1"/>
</dbReference>
<dbReference type="SMART" id="SM00382">
    <property type="entry name" value="AAA"/>
    <property type="match status" value="1"/>
</dbReference>
<organism evidence="11 12">
    <name type="scientific">Cohnella cellulosilytica</name>
    <dbReference type="NCBI Taxonomy" id="986710"/>
    <lineage>
        <taxon>Bacteria</taxon>
        <taxon>Bacillati</taxon>
        <taxon>Bacillota</taxon>
        <taxon>Bacilli</taxon>
        <taxon>Bacillales</taxon>
        <taxon>Paenibacillaceae</taxon>
        <taxon>Cohnella</taxon>
    </lineage>
</organism>
<keyword evidence="5" id="KW-0547">Nucleotide-binding</keyword>
<dbReference type="SUPFAM" id="SSF52540">
    <property type="entry name" value="P-loop containing nucleoside triphosphate hydrolases"/>
    <property type="match status" value="1"/>
</dbReference>
<dbReference type="InterPro" id="IPR015856">
    <property type="entry name" value="ABC_transpr_CbiO/EcfA_su"/>
</dbReference>
<feature type="region of interest" description="Disordered" evidence="9">
    <location>
        <begin position="1"/>
        <end position="32"/>
    </location>
</feature>
<dbReference type="Pfam" id="PF00005">
    <property type="entry name" value="ABC_tran"/>
    <property type="match status" value="1"/>
</dbReference>
<dbReference type="Gene3D" id="3.40.50.300">
    <property type="entry name" value="P-loop containing nucleotide triphosphate hydrolases"/>
    <property type="match status" value="1"/>
</dbReference>
<comment type="caution">
    <text evidence="11">The sequence shown here is derived from an EMBL/GenBank/DDBJ whole genome shotgun (WGS) entry which is preliminary data.</text>
</comment>
<keyword evidence="6 11" id="KW-0067">ATP-binding</keyword>
<proteinExistence type="inferred from homology"/>
<dbReference type="InterPro" id="IPR003593">
    <property type="entry name" value="AAA+_ATPase"/>
</dbReference>
<evidence type="ECO:0000256" key="2">
    <source>
        <dbReference type="ARBA" id="ARBA00005417"/>
    </source>
</evidence>
<dbReference type="PANTHER" id="PTHR43553:SF24">
    <property type="entry name" value="ENERGY-COUPLING FACTOR TRANSPORTER ATP-BINDING PROTEIN ECFA1"/>
    <property type="match status" value="1"/>
</dbReference>
<dbReference type="PANTHER" id="PTHR43553">
    <property type="entry name" value="HEAVY METAL TRANSPORTER"/>
    <property type="match status" value="1"/>
</dbReference>
<keyword evidence="8" id="KW-0472">Membrane</keyword>
<dbReference type="Proteomes" id="UP001596378">
    <property type="component" value="Unassembled WGS sequence"/>
</dbReference>
<feature type="region of interest" description="Disordered" evidence="9">
    <location>
        <begin position="261"/>
        <end position="284"/>
    </location>
</feature>
<dbReference type="PROSITE" id="PS00211">
    <property type="entry name" value="ABC_TRANSPORTER_1"/>
    <property type="match status" value="1"/>
</dbReference>
<evidence type="ECO:0000256" key="5">
    <source>
        <dbReference type="ARBA" id="ARBA00022741"/>
    </source>
</evidence>
<reference evidence="12" key="1">
    <citation type="journal article" date="2019" name="Int. J. Syst. Evol. Microbiol.">
        <title>The Global Catalogue of Microorganisms (GCM) 10K type strain sequencing project: providing services to taxonomists for standard genome sequencing and annotation.</title>
        <authorList>
            <consortium name="The Broad Institute Genomics Platform"/>
            <consortium name="The Broad Institute Genome Sequencing Center for Infectious Disease"/>
            <person name="Wu L."/>
            <person name="Ma J."/>
        </authorList>
    </citation>
    <scope>NUCLEOTIDE SEQUENCE [LARGE SCALE GENOMIC DNA]</scope>
    <source>
        <strain evidence="12">KCTC 12907</strain>
    </source>
</reference>
<dbReference type="InterPro" id="IPR050095">
    <property type="entry name" value="ECF_ABC_transporter_ATP-bd"/>
</dbReference>